<dbReference type="Pfam" id="PF01391">
    <property type="entry name" value="Collagen"/>
    <property type="match status" value="1"/>
</dbReference>
<organism evidence="1 2">
    <name type="scientific">Synechococcus phage S-CAM7</name>
    <dbReference type="NCBI Taxonomy" id="1883368"/>
    <lineage>
        <taxon>Viruses</taxon>
        <taxon>Duplodnaviria</taxon>
        <taxon>Heunggongvirae</taxon>
        <taxon>Uroviricota</taxon>
        <taxon>Caudoviricetes</taxon>
        <taxon>Pantevenvirales</taxon>
        <taxon>Kyanoviridae</taxon>
        <taxon>Mazuvirus</taxon>
        <taxon>Mazuvirus scam7</taxon>
    </lineage>
</organism>
<dbReference type="PANTHER" id="PTHR24637">
    <property type="entry name" value="COLLAGEN"/>
    <property type="match status" value="1"/>
</dbReference>
<sequence>MSQIIFPSNPSVGEFYNVGDVTYKWDGSKWISTSVAPVNIGATGPSGPAGPTGATGSTVVDGSDISAGVVTATEFDGNLSGNVAGDTTGIHNGDVYARDGSKIILETAINNGDTAHYTGTVTGDVTGDTTGTHYGTNTGQQHGDVYTNDGGQQVIDTAAIPSPLFKGDAEGLDGDPNIQVTNLTVVGLTNVGVVTAAEITTDDLNADSVIAGFVTSVNSYTSGIATAGKFYGDGSNLTGIATQSGATGATGPQGSQGATGIPGPFGPYGITGATGATGVDGPVGSTGATGDPGLAAMCFTYRYDSDTDTNDEPLSGRISFNNSNPENATVIAINDTNGDAVDISNFFGLFGAGSKVYIQEERDASSFILLTLNAGASDQGGWYKFTNFTVNISGNVTFTNLNKLMVCVQPQGPAGPTGATGLTGAGTSATSFQWNDHIIPDSTESYDIGSAEYKVRHLFLSDNSVYTDSGEVRVGFSTQVGTSTKMLKGTKLQEIVANSVDFADFKVKMASEDFGSL</sequence>
<proteinExistence type="predicted"/>
<reference evidence="1 2" key="1">
    <citation type="submission" date="2020-06" db="EMBL/GenBank/DDBJ databases">
        <authorList>
            <person name="Puxty R.J."/>
            <person name="Weihe C."/>
            <person name="Marston M.F."/>
            <person name="Martiny J.B.H."/>
        </authorList>
    </citation>
    <scope>NUCLEOTIDE SEQUENCE [LARGE SCALE GENOMIC DNA]</scope>
    <source>
        <strain evidence="1">0809CC03</strain>
    </source>
</reference>
<evidence type="ECO:0000313" key="1">
    <source>
        <dbReference type="EMBL" id="QLF86290.1"/>
    </source>
</evidence>
<dbReference type="Proteomes" id="UP000510897">
    <property type="component" value="Segment"/>
</dbReference>
<gene>
    <name evidence="1" type="ORF">CC030809_00242</name>
</gene>
<protein>
    <recommendedName>
        <fullName evidence="3">Tail fiber protein</fullName>
    </recommendedName>
</protein>
<dbReference type="EMBL" id="MT586120">
    <property type="protein sequence ID" value="QLF86290.1"/>
    <property type="molecule type" value="Genomic_DNA"/>
</dbReference>
<evidence type="ECO:0000313" key="2">
    <source>
        <dbReference type="Proteomes" id="UP000510897"/>
    </source>
</evidence>
<accession>A0A7D5JV32</accession>
<dbReference type="InterPro" id="IPR008160">
    <property type="entry name" value="Collagen"/>
</dbReference>
<evidence type="ECO:0008006" key="3">
    <source>
        <dbReference type="Google" id="ProtNLM"/>
    </source>
</evidence>
<dbReference type="PANTHER" id="PTHR24637:SF428">
    <property type="entry name" value="SCAVENGER RECEPTOR CLASS A MEMBER 3"/>
    <property type="match status" value="1"/>
</dbReference>
<reference evidence="1 2" key="2">
    <citation type="submission" date="2020-07" db="EMBL/GenBank/DDBJ databases">
        <title>Signatures of coevolution in a cyanophage population.</title>
        <authorList>
            <person name="Abebe J."/>
        </authorList>
    </citation>
    <scope>NUCLEOTIDE SEQUENCE [LARGE SCALE GENOMIC DNA]</scope>
    <source>
        <strain evidence="1">0809CC03</strain>
    </source>
</reference>
<name>A0A7D5JV32_9CAUD</name>